<keyword evidence="8" id="KW-1185">Reference proteome</keyword>
<feature type="compositionally biased region" description="Polar residues" evidence="5">
    <location>
        <begin position="172"/>
        <end position="184"/>
    </location>
</feature>
<evidence type="ECO:0000313" key="8">
    <source>
        <dbReference type="Proteomes" id="UP001500185"/>
    </source>
</evidence>
<dbReference type="Pfam" id="PF18962">
    <property type="entry name" value="Por_Secre_tail"/>
    <property type="match status" value="1"/>
</dbReference>
<proteinExistence type="inferred from homology"/>
<keyword evidence="2" id="KW-0540">Nuclease</keyword>
<dbReference type="InterPro" id="IPR007346">
    <property type="entry name" value="Endonuclease-I"/>
</dbReference>
<dbReference type="InterPro" id="IPR044925">
    <property type="entry name" value="His-Me_finger_sf"/>
</dbReference>
<dbReference type="Proteomes" id="UP001500185">
    <property type="component" value="Unassembled WGS sequence"/>
</dbReference>
<dbReference type="InterPro" id="IPR026444">
    <property type="entry name" value="Secre_tail"/>
</dbReference>
<evidence type="ECO:0000313" key="7">
    <source>
        <dbReference type="EMBL" id="GAA0759888.1"/>
    </source>
</evidence>
<dbReference type="RefSeq" id="WP_224454365.1">
    <property type="nucleotide sequence ID" value="NZ_BAAAGG010000005.1"/>
</dbReference>
<evidence type="ECO:0000256" key="2">
    <source>
        <dbReference type="ARBA" id="ARBA00022722"/>
    </source>
</evidence>
<organism evidence="7 8">
    <name type="scientific">Psychroflexus lacisalsi</name>
    <dbReference type="NCBI Taxonomy" id="503928"/>
    <lineage>
        <taxon>Bacteria</taxon>
        <taxon>Pseudomonadati</taxon>
        <taxon>Bacteroidota</taxon>
        <taxon>Flavobacteriia</taxon>
        <taxon>Flavobacteriales</taxon>
        <taxon>Flavobacteriaceae</taxon>
        <taxon>Psychroflexus</taxon>
    </lineage>
</organism>
<dbReference type="GO" id="GO:0004519">
    <property type="term" value="F:endonuclease activity"/>
    <property type="evidence" value="ECO:0007669"/>
    <property type="project" value="UniProtKB-KW"/>
</dbReference>
<comment type="similarity">
    <text evidence="1">Belongs to the EndA/NucM nuclease family.</text>
</comment>
<protein>
    <submittedName>
        <fullName evidence="7">Endonuclease</fullName>
    </submittedName>
</protein>
<keyword evidence="4" id="KW-0378">Hydrolase</keyword>
<evidence type="ECO:0000259" key="6">
    <source>
        <dbReference type="Pfam" id="PF18962"/>
    </source>
</evidence>
<evidence type="ECO:0000256" key="1">
    <source>
        <dbReference type="ARBA" id="ARBA00006429"/>
    </source>
</evidence>
<evidence type="ECO:0000256" key="3">
    <source>
        <dbReference type="ARBA" id="ARBA00022729"/>
    </source>
</evidence>
<feature type="region of interest" description="Disordered" evidence="5">
    <location>
        <begin position="164"/>
        <end position="185"/>
    </location>
</feature>
<evidence type="ECO:0000256" key="5">
    <source>
        <dbReference type="SAM" id="MobiDB-lite"/>
    </source>
</evidence>
<dbReference type="EMBL" id="BAAAGG010000005">
    <property type="protein sequence ID" value="GAA0759888.1"/>
    <property type="molecule type" value="Genomic_DNA"/>
</dbReference>
<dbReference type="Pfam" id="PF04231">
    <property type="entry name" value="Endonuclease_1"/>
    <property type="match status" value="1"/>
</dbReference>
<dbReference type="SUPFAM" id="SSF54060">
    <property type="entry name" value="His-Me finger endonucleases"/>
    <property type="match status" value="1"/>
</dbReference>
<evidence type="ECO:0000256" key="4">
    <source>
        <dbReference type="ARBA" id="ARBA00022801"/>
    </source>
</evidence>
<keyword evidence="7" id="KW-0255">Endonuclease</keyword>
<feature type="domain" description="Secretion system C-terminal sorting" evidence="6">
    <location>
        <begin position="588"/>
        <end position="655"/>
    </location>
</feature>
<dbReference type="InterPro" id="IPR038081">
    <property type="entry name" value="CalX-like_sf"/>
</dbReference>
<dbReference type="PANTHER" id="PTHR33607:SF2">
    <property type="entry name" value="ENDONUCLEASE-1"/>
    <property type="match status" value="1"/>
</dbReference>
<dbReference type="Gene3D" id="2.60.40.2030">
    <property type="match status" value="1"/>
</dbReference>
<dbReference type="NCBIfam" id="TIGR04183">
    <property type="entry name" value="Por_Secre_tail"/>
    <property type="match status" value="1"/>
</dbReference>
<name>A0ABN1KA62_9FLAO</name>
<reference evidence="8" key="1">
    <citation type="journal article" date="2019" name="Int. J. Syst. Evol. Microbiol.">
        <title>The Global Catalogue of Microorganisms (GCM) 10K type strain sequencing project: providing services to taxonomists for standard genome sequencing and annotation.</title>
        <authorList>
            <consortium name="The Broad Institute Genomics Platform"/>
            <consortium name="The Broad Institute Genome Sequencing Center for Infectious Disease"/>
            <person name="Wu L."/>
            <person name="Ma J."/>
        </authorList>
    </citation>
    <scope>NUCLEOTIDE SEQUENCE [LARGE SCALE GENOMIC DNA]</scope>
    <source>
        <strain evidence="8">JCM 16231</strain>
    </source>
</reference>
<accession>A0ABN1KA62</accession>
<dbReference type="SUPFAM" id="SSF141072">
    <property type="entry name" value="CalX-like"/>
    <property type="match status" value="1"/>
</dbReference>
<dbReference type="PANTHER" id="PTHR33607">
    <property type="entry name" value="ENDONUCLEASE-1"/>
    <property type="match status" value="1"/>
</dbReference>
<gene>
    <name evidence="7" type="ORF">GCM10009433_18530</name>
</gene>
<comment type="caution">
    <text evidence="7">The sequence shown here is derived from an EMBL/GenBank/DDBJ whole genome shotgun (WGS) entry which is preliminary data.</text>
</comment>
<keyword evidence="3" id="KW-0732">Signal</keyword>
<sequence length="656" mass="72653">MKKITFLAIVLISQLVFSQDIIINEVDSDTEGVDTKEFIELRTPLPNTTLTGYVLVLFNGSITGGDSSYFALNLDSFTTDFNGLFVLGGPELTPSPNFLLPSNFIQNGADAIAVYRSSELDFPEGTLATTDNIIDALVYGTDDPTDQDLLDLLAQTEQINEDLNNNKDNESIQRNSDGTWSLGSPTPRELNDGSGISPVFIDITPSKTIVDEGDSFNIDFSTLKPLAVDLIINFSLANRTFTDDDYNGPSSIMLSEGTSTGSVTIDIVDDAIDEGDEFINIVVDIIEDPFILNSNFIQIIVVDNDFTVADWGIPTNPTFDKVNSTGPTNYFESLNGKSGNALRKAIQDIIAEEGVVKIHTYSDIIDILKSADQSPSNSNQVWLAYREESRPKYLYQLSSSGTGFWNREHVFPRSRGGFFSIEEDDVATGINEWWETSADSLRHANSDAHGLRATDANENSSRGNKHFGSINNADSYAGSFGTLGSFRGDVARAVFYLTIRYNNLFVVNGFSDVTGQLGDLETLLQWHTDDPVDDFEMNRNNVVYTWQNNRNPFIDYPELVGYIWGDKQGETWNQSLSVNQNKSQDISIYPNPATTYIQFKGIKTATNVEFYSMTGKKVLEKQILNGTQLSLNLISGVYLVRIITDSKVTTKKLIIK</sequence>